<protein>
    <submittedName>
        <fullName evidence="2">Uncharacterized protein</fullName>
    </submittedName>
</protein>
<sequence length="204" mass="20945">MAGDEPGVRKVTNPHGSGQPMIIDGMELRAGIQSDQSSGQDAPTKSLEDGAEISQRNVLIPQSGTIYAAAESSEIAQLRAVAEEEDPISITTAEGTVSEVVVENVRRNREGKYTNKFDIEFEWRQVFVAEVGAGSIEAVTEDGPATEGAESQPGDDVVGSESRSTSDGATVDGGDGEGGTDGDGGSGALSPVTSIANDVAGLFS</sequence>
<reference evidence="2 3" key="1">
    <citation type="journal article" date="2014" name="PLoS Genet.">
        <title>Phylogenetically driven sequencing of extremely halophilic archaea reveals strategies for static and dynamic osmo-response.</title>
        <authorList>
            <person name="Becker E.A."/>
            <person name="Seitzer P.M."/>
            <person name="Tritt A."/>
            <person name="Larsen D."/>
            <person name="Krusor M."/>
            <person name="Yao A.I."/>
            <person name="Wu D."/>
            <person name="Madern D."/>
            <person name="Eisen J.A."/>
            <person name="Darling A.E."/>
            <person name="Facciotti M.T."/>
        </authorList>
    </citation>
    <scope>NUCLEOTIDE SEQUENCE [LARGE SCALE GENOMIC DNA]</scope>
    <source>
        <strain evidence="3">DSM 18796 / CECT 7217 / JCM 14584 / KCTC 4019 / B3</strain>
    </source>
</reference>
<dbReference type="EMBL" id="AOHV01000010">
    <property type="protein sequence ID" value="ELY40181.1"/>
    <property type="molecule type" value="Genomic_DNA"/>
</dbReference>
<accession>L9VT14</accession>
<keyword evidence="3" id="KW-1185">Reference proteome</keyword>
<proteinExistence type="predicted"/>
<evidence type="ECO:0000313" key="3">
    <source>
        <dbReference type="Proteomes" id="UP000011645"/>
    </source>
</evidence>
<feature type="compositionally biased region" description="Polar residues" evidence="1">
    <location>
        <begin position="33"/>
        <end position="43"/>
    </location>
</feature>
<name>L9VT14_HALJB</name>
<dbReference type="RefSeq" id="WP_008414606.1">
    <property type="nucleotide sequence ID" value="NC_014297.1"/>
</dbReference>
<organism evidence="2 3">
    <name type="scientific">Halalkalicoccus jeotgali (strain DSM 18796 / CECT 7217 / JCM 14584 / KCTC 4019 / B3)</name>
    <dbReference type="NCBI Taxonomy" id="795797"/>
    <lineage>
        <taxon>Archaea</taxon>
        <taxon>Methanobacteriati</taxon>
        <taxon>Methanobacteriota</taxon>
        <taxon>Stenosarchaea group</taxon>
        <taxon>Halobacteria</taxon>
        <taxon>Halobacteriales</taxon>
        <taxon>Halococcaceae</taxon>
        <taxon>Halalkalicoccus</taxon>
    </lineage>
</organism>
<dbReference type="AlphaFoldDB" id="L9VT14"/>
<dbReference type="GeneID" id="9418880"/>
<comment type="caution">
    <text evidence="2">The sequence shown here is derived from an EMBL/GenBank/DDBJ whole genome shotgun (WGS) entry which is preliminary data.</text>
</comment>
<dbReference type="Proteomes" id="UP000011645">
    <property type="component" value="Unassembled WGS sequence"/>
</dbReference>
<dbReference type="PATRIC" id="fig|795797.19.peg.663"/>
<evidence type="ECO:0000256" key="1">
    <source>
        <dbReference type="SAM" id="MobiDB-lite"/>
    </source>
</evidence>
<feature type="region of interest" description="Disordered" evidence="1">
    <location>
        <begin position="1"/>
        <end position="55"/>
    </location>
</feature>
<feature type="region of interest" description="Disordered" evidence="1">
    <location>
        <begin position="138"/>
        <end position="193"/>
    </location>
</feature>
<evidence type="ECO:0000313" key="2">
    <source>
        <dbReference type="EMBL" id="ELY40181.1"/>
    </source>
</evidence>
<gene>
    <name evidence="2" type="ORF">C497_03755</name>
</gene>